<reference evidence="8 9" key="1">
    <citation type="submission" date="2021-08" db="EMBL/GenBank/DDBJ databases">
        <title>Streptomyces sp. PTM05 isolated from lichen.</title>
        <authorList>
            <person name="Somphong A."/>
            <person name="Phongsopitanun W."/>
            <person name="Tanasupawat S."/>
        </authorList>
    </citation>
    <scope>NUCLEOTIDE SEQUENCE [LARGE SCALE GENOMIC DNA]</scope>
    <source>
        <strain evidence="8 9">Ptm05</strain>
    </source>
</reference>
<evidence type="ECO:0000313" key="8">
    <source>
        <dbReference type="EMBL" id="MBY8886234.1"/>
    </source>
</evidence>
<feature type="coiled-coil region" evidence="5">
    <location>
        <begin position="51"/>
        <end position="99"/>
    </location>
</feature>
<feature type="coiled-coil region" evidence="5">
    <location>
        <begin position="142"/>
        <end position="169"/>
    </location>
</feature>
<keyword evidence="4" id="KW-0788">Thiol protease</keyword>
<dbReference type="PROSITE" id="PS51935">
    <property type="entry name" value="NLPC_P60"/>
    <property type="match status" value="1"/>
</dbReference>
<protein>
    <submittedName>
        <fullName evidence="8">C40 family peptidase</fullName>
    </submittedName>
</protein>
<gene>
    <name evidence="8" type="ORF">K7472_15380</name>
</gene>
<name>A0ABS7QU92_9ACTN</name>
<dbReference type="RefSeq" id="WP_222978254.1">
    <property type="nucleotide sequence ID" value="NZ_JAINVZ010000009.1"/>
</dbReference>
<evidence type="ECO:0000256" key="1">
    <source>
        <dbReference type="ARBA" id="ARBA00007074"/>
    </source>
</evidence>
<dbReference type="Gene3D" id="6.10.250.3150">
    <property type="match status" value="1"/>
</dbReference>
<organism evidence="8 9">
    <name type="scientific">Streptantibioticus parmotrematis</name>
    <dbReference type="NCBI Taxonomy" id="2873249"/>
    <lineage>
        <taxon>Bacteria</taxon>
        <taxon>Bacillati</taxon>
        <taxon>Actinomycetota</taxon>
        <taxon>Actinomycetes</taxon>
        <taxon>Kitasatosporales</taxon>
        <taxon>Streptomycetaceae</taxon>
        <taxon>Streptantibioticus</taxon>
    </lineage>
</organism>
<feature type="domain" description="NlpC/P60" evidence="7">
    <location>
        <begin position="232"/>
        <end position="346"/>
    </location>
</feature>
<dbReference type="SUPFAM" id="SSF54001">
    <property type="entry name" value="Cysteine proteinases"/>
    <property type="match status" value="1"/>
</dbReference>
<feature type="signal peptide" evidence="6">
    <location>
        <begin position="1"/>
        <end position="38"/>
    </location>
</feature>
<evidence type="ECO:0000313" key="9">
    <source>
        <dbReference type="Proteomes" id="UP001198565"/>
    </source>
</evidence>
<keyword evidence="6" id="KW-0732">Signal</keyword>
<keyword evidence="2" id="KW-0645">Protease</keyword>
<accession>A0ABS7QU92</accession>
<dbReference type="Gene3D" id="3.90.1720.10">
    <property type="entry name" value="endopeptidase domain like (from Nostoc punctiforme)"/>
    <property type="match status" value="1"/>
</dbReference>
<dbReference type="EMBL" id="JAINVZ010000009">
    <property type="protein sequence ID" value="MBY8886234.1"/>
    <property type="molecule type" value="Genomic_DNA"/>
</dbReference>
<comment type="caution">
    <text evidence="8">The sequence shown here is derived from an EMBL/GenBank/DDBJ whole genome shotgun (WGS) entry which is preliminary data.</text>
</comment>
<dbReference type="PANTHER" id="PTHR47359:SF3">
    <property type="entry name" value="NLP_P60 DOMAIN-CONTAINING PROTEIN-RELATED"/>
    <property type="match status" value="1"/>
</dbReference>
<dbReference type="Proteomes" id="UP001198565">
    <property type="component" value="Unassembled WGS sequence"/>
</dbReference>
<dbReference type="PANTHER" id="PTHR47359">
    <property type="entry name" value="PEPTIDOGLYCAN DL-ENDOPEPTIDASE CWLO"/>
    <property type="match status" value="1"/>
</dbReference>
<evidence type="ECO:0000259" key="7">
    <source>
        <dbReference type="PROSITE" id="PS51935"/>
    </source>
</evidence>
<dbReference type="InterPro" id="IPR038765">
    <property type="entry name" value="Papain-like_cys_pep_sf"/>
</dbReference>
<keyword evidence="9" id="KW-1185">Reference proteome</keyword>
<dbReference type="Pfam" id="PF00877">
    <property type="entry name" value="NLPC_P60"/>
    <property type="match status" value="1"/>
</dbReference>
<proteinExistence type="inferred from homology"/>
<keyword evidence="3" id="KW-0378">Hydrolase</keyword>
<sequence length="346" mass="36509">MASHRRPPQPGLVRAGRVTVLSAAAAAAAVTSALPAGAASHDSPADVRSKVEGLYEQAEQATQQFDAAREAEARLRGELDALRGESARTQQKVNDLRDSLGRVAGEQYRDGGIDPTLALLLTSDPGGYLDRAADLDRIASERAGQLRQLRAAQRVLDQERREAAGKLAELTRTRTELGAHKRTVLGKLGEARRLLGTLTAAQQASVGLGRADDGRTAFGGAVPDLPDLPAASGRAAEAVAAVRAALGMPYSWGSTGPTAFDCSGLMYWAYQHAGITLPRTSQEQLHAGQHVPLAEARPGDLVIYRGDASHVGMYVGGGKVIHAPYPGARVRYDPVNMLPVDAVVRP</sequence>
<evidence type="ECO:0000256" key="2">
    <source>
        <dbReference type="ARBA" id="ARBA00022670"/>
    </source>
</evidence>
<evidence type="ECO:0000256" key="3">
    <source>
        <dbReference type="ARBA" id="ARBA00022801"/>
    </source>
</evidence>
<dbReference type="InterPro" id="IPR000064">
    <property type="entry name" value="NLP_P60_dom"/>
</dbReference>
<feature type="chain" id="PRO_5046347944" evidence="6">
    <location>
        <begin position="39"/>
        <end position="346"/>
    </location>
</feature>
<keyword evidence="5" id="KW-0175">Coiled coil</keyword>
<evidence type="ECO:0000256" key="6">
    <source>
        <dbReference type="SAM" id="SignalP"/>
    </source>
</evidence>
<comment type="similarity">
    <text evidence="1">Belongs to the peptidase C40 family.</text>
</comment>
<evidence type="ECO:0000256" key="4">
    <source>
        <dbReference type="ARBA" id="ARBA00022807"/>
    </source>
</evidence>
<dbReference type="InterPro" id="IPR051794">
    <property type="entry name" value="PG_Endopeptidase_C40"/>
</dbReference>
<evidence type="ECO:0000256" key="5">
    <source>
        <dbReference type="SAM" id="Coils"/>
    </source>
</evidence>